<dbReference type="HAMAP" id="MF_00094">
    <property type="entry name" value="Rel_fac_2"/>
    <property type="match status" value="1"/>
</dbReference>
<comment type="function">
    <text evidence="1 6">Peptide chain release factor 2 directs the termination of translation in response to the peptide chain termination codons UGA and UAA.</text>
</comment>
<reference evidence="8 9" key="1">
    <citation type="journal article" date="2024" name="Front. Microbiol.">
        <title>Novel thermophilic genera Geochorda gen. nov. and Carboxydochorda gen. nov. from the deep terrestrial subsurface reveal the ecophysiological diversity in the class Limnochordia.</title>
        <authorList>
            <person name="Karnachuk O.V."/>
            <person name="Lukina A.P."/>
            <person name="Avakyan M.R."/>
            <person name="Kadnikov V.V."/>
            <person name="Begmatov S."/>
            <person name="Beletsky A.V."/>
            <person name="Vlasova K.G."/>
            <person name="Novikov A.A."/>
            <person name="Shcherbakova V.A."/>
            <person name="Mardanov A.V."/>
            <person name="Ravin N.V."/>
        </authorList>
    </citation>
    <scope>NUCLEOTIDE SEQUENCE [LARGE SCALE GENOMIC DNA]</scope>
    <source>
        <strain evidence="8 9">L945</strain>
    </source>
</reference>
<evidence type="ECO:0000313" key="9">
    <source>
        <dbReference type="Proteomes" id="UP001332192"/>
    </source>
</evidence>
<dbReference type="Pfam" id="PF00472">
    <property type="entry name" value="RF-1"/>
    <property type="match status" value="1"/>
</dbReference>
<organism evidence="8 9">
    <name type="scientific">Carboxydichorda subterranea</name>
    <dbReference type="NCBI Taxonomy" id="3109565"/>
    <lineage>
        <taxon>Bacteria</taxon>
        <taxon>Bacillati</taxon>
        <taxon>Bacillota</taxon>
        <taxon>Limnochordia</taxon>
        <taxon>Limnochordales</taxon>
        <taxon>Geochordaceae</taxon>
        <taxon>Carboxydichorda</taxon>
    </lineage>
</organism>
<dbReference type="PROSITE" id="PS00745">
    <property type="entry name" value="RF_PROK_I"/>
    <property type="match status" value="1"/>
</dbReference>
<evidence type="ECO:0000256" key="1">
    <source>
        <dbReference type="ARBA" id="ARBA00002613"/>
    </source>
</evidence>
<dbReference type="SMART" id="SM00937">
    <property type="entry name" value="PCRF"/>
    <property type="match status" value="1"/>
</dbReference>
<evidence type="ECO:0000256" key="5">
    <source>
        <dbReference type="ARBA" id="ARBA00022917"/>
    </source>
</evidence>
<dbReference type="Proteomes" id="UP001332192">
    <property type="component" value="Chromosome"/>
</dbReference>
<dbReference type="EMBL" id="CP141615">
    <property type="protein sequence ID" value="WRP18903.1"/>
    <property type="molecule type" value="Genomic_DNA"/>
</dbReference>
<dbReference type="InterPro" id="IPR045853">
    <property type="entry name" value="Pep_chain_release_fac_I_sf"/>
</dbReference>
<protein>
    <recommendedName>
        <fullName evidence="3 6">Peptide chain release factor 2</fullName>
        <shortName evidence="6">RF-2</shortName>
    </recommendedName>
</protein>
<dbReference type="Gene3D" id="3.30.70.1660">
    <property type="match status" value="1"/>
</dbReference>
<dbReference type="Gene3D" id="3.30.160.20">
    <property type="match status" value="1"/>
</dbReference>
<name>A0ABZ1C212_9FIRM</name>
<dbReference type="InterPro" id="IPR004374">
    <property type="entry name" value="PrfB"/>
</dbReference>
<dbReference type="PANTHER" id="PTHR43116:SF3">
    <property type="entry name" value="CLASS I PEPTIDE CHAIN RELEASE FACTOR"/>
    <property type="match status" value="1"/>
</dbReference>
<gene>
    <name evidence="6 8" type="primary">prfB</name>
    <name evidence="8" type="ORF">U7230_03025</name>
</gene>
<keyword evidence="6" id="KW-0963">Cytoplasm</keyword>
<dbReference type="SUPFAM" id="SSF75620">
    <property type="entry name" value="Release factor"/>
    <property type="match status" value="1"/>
</dbReference>
<evidence type="ECO:0000259" key="7">
    <source>
        <dbReference type="PROSITE" id="PS00745"/>
    </source>
</evidence>
<dbReference type="NCBIfam" id="TIGR00020">
    <property type="entry name" value="prfB"/>
    <property type="match status" value="1"/>
</dbReference>
<comment type="PTM">
    <text evidence="6">Methylated by PrmC. Methylation increases the termination efficiency of RF2.</text>
</comment>
<feature type="modified residue" description="N5-methylglutamine" evidence="6">
    <location>
        <position position="237"/>
    </location>
</feature>
<keyword evidence="4 6" id="KW-0488">Methylation</keyword>
<keyword evidence="9" id="KW-1185">Reference proteome</keyword>
<dbReference type="Gene3D" id="1.20.58.410">
    <property type="entry name" value="Release factor"/>
    <property type="match status" value="1"/>
</dbReference>
<evidence type="ECO:0000256" key="6">
    <source>
        <dbReference type="HAMAP-Rule" id="MF_00094"/>
    </source>
</evidence>
<evidence type="ECO:0000313" key="8">
    <source>
        <dbReference type="EMBL" id="WRP18903.1"/>
    </source>
</evidence>
<comment type="subcellular location">
    <subcellularLocation>
        <location evidence="6">Cytoplasm</location>
    </subcellularLocation>
</comment>
<evidence type="ECO:0000256" key="2">
    <source>
        <dbReference type="ARBA" id="ARBA00010835"/>
    </source>
</evidence>
<accession>A0ABZ1C212</accession>
<dbReference type="PANTHER" id="PTHR43116">
    <property type="entry name" value="PEPTIDE CHAIN RELEASE FACTOR 2"/>
    <property type="match status" value="1"/>
</dbReference>
<proteinExistence type="inferred from homology"/>
<evidence type="ECO:0000256" key="4">
    <source>
        <dbReference type="ARBA" id="ARBA00022481"/>
    </source>
</evidence>
<sequence>MPGKRARADAIEQEMAAPGFWDDQERARSLIEEMRRLRRIQESYEEVARQVDDLAVLFELARAEARESGQQDAAVEQSPAGREILEEFERASQALRRLELETLLSGEYDPHDAILSIHPGAGGTESQDWAQMLLRMYRRWAEESGFKAELLDLLPGDEAGIKSATLAIKGTNAYGYLRSEKGVHRLVRISPFDASGRRHTSFASVDVLPDLPTDVAVEVDPESIKVETFRAGGHGGQYVNKTESAVRITHLPTGIVVSCQSERSQLQNREAAMRILKAKLLERKMAEQREKLEALRGEQGEIAWGNQIRSYVFCPYTMVKDHRTGYETSDVQGVMDGELQPFIEAYLRWQAAGAPARR</sequence>
<keyword evidence="5 6" id="KW-0648">Protein biosynthesis</keyword>
<feature type="domain" description="Prokaryotic-type class I peptide chain release factors" evidence="7">
    <location>
        <begin position="230"/>
        <end position="246"/>
    </location>
</feature>
<comment type="similarity">
    <text evidence="2 6">Belongs to the prokaryotic/mitochondrial release factor family.</text>
</comment>
<dbReference type="InterPro" id="IPR005139">
    <property type="entry name" value="PCRF"/>
</dbReference>
<evidence type="ECO:0000256" key="3">
    <source>
        <dbReference type="ARBA" id="ARBA00019192"/>
    </source>
</evidence>
<dbReference type="InterPro" id="IPR000352">
    <property type="entry name" value="Pep_chain_release_fac_I"/>
</dbReference>
<dbReference type="Pfam" id="PF03462">
    <property type="entry name" value="PCRF"/>
    <property type="match status" value="1"/>
</dbReference>